<dbReference type="PANTHER" id="PTHR48020:SF12">
    <property type="entry name" value="PROTON MYO-INOSITOL COTRANSPORTER"/>
    <property type="match status" value="1"/>
</dbReference>
<feature type="transmembrane region" description="Helical" evidence="10">
    <location>
        <begin position="337"/>
        <end position="358"/>
    </location>
</feature>
<dbReference type="EMBL" id="JAATNW010000010">
    <property type="protein sequence ID" value="NMH61486.1"/>
    <property type="molecule type" value="Genomic_DNA"/>
</dbReference>
<feature type="transmembrane region" description="Helical" evidence="10">
    <location>
        <begin position="20"/>
        <end position="43"/>
    </location>
</feature>
<proteinExistence type="inferred from homology"/>
<feature type="transmembrane region" description="Helical" evidence="10">
    <location>
        <begin position="268"/>
        <end position="292"/>
    </location>
</feature>
<organism evidence="12 13">
    <name type="scientific">Alteromonas ponticola</name>
    <dbReference type="NCBI Taxonomy" id="2720613"/>
    <lineage>
        <taxon>Bacteria</taxon>
        <taxon>Pseudomonadati</taxon>
        <taxon>Pseudomonadota</taxon>
        <taxon>Gammaproteobacteria</taxon>
        <taxon>Alteromonadales</taxon>
        <taxon>Alteromonadaceae</taxon>
        <taxon>Alteromonas/Salinimonas group</taxon>
        <taxon>Alteromonas</taxon>
    </lineage>
</organism>
<dbReference type="PRINTS" id="PR00171">
    <property type="entry name" value="SUGRTRNSPORT"/>
</dbReference>
<evidence type="ECO:0000313" key="13">
    <source>
        <dbReference type="Proteomes" id="UP000709336"/>
    </source>
</evidence>
<gene>
    <name evidence="12" type="ORF">HCJ96_15760</name>
</gene>
<feature type="transmembrane region" description="Helical" evidence="10">
    <location>
        <begin position="143"/>
        <end position="164"/>
    </location>
</feature>
<evidence type="ECO:0000256" key="3">
    <source>
        <dbReference type="ARBA" id="ARBA00022448"/>
    </source>
</evidence>
<evidence type="ECO:0000259" key="11">
    <source>
        <dbReference type="PROSITE" id="PS50850"/>
    </source>
</evidence>
<feature type="transmembrane region" description="Helical" evidence="10">
    <location>
        <begin position="437"/>
        <end position="457"/>
    </location>
</feature>
<dbReference type="CDD" id="cd17359">
    <property type="entry name" value="MFS_XylE_like"/>
    <property type="match status" value="1"/>
</dbReference>
<feature type="transmembrane region" description="Helical" evidence="10">
    <location>
        <begin position="364"/>
        <end position="388"/>
    </location>
</feature>
<dbReference type="Gene3D" id="1.20.1250.20">
    <property type="entry name" value="MFS general substrate transporter like domains"/>
    <property type="match status" value="2"/>
</dbReference>
<evidence type="ECO:0000256" key="5">
    <source>
        <dbReference type="ARBA" id="ARBA00022692"/>
    </source>
</evidence>
<dbReference type="Pfam" id="PF00083">
    <property type="entry name" value="Sugar_tr"/>
    <property type="match status" value="1"/>
</dbReference>
<evidence type="ECO:0000256" key="2">
    <source>
        <dbReference type="ARBA" id="ARBA00010992"/>
    </source>
</evidence>
<name>A0ABX1R722_9ALTE</name>
<dbReference type="SUPFAM" id="SSF103473">
    <property type="entry name" value="MFS general substrate transporter"/>
    <property type="match status" value="1"/>
</dbReference>
<feature type="transmembrane region" description="Helical" evidence="10">
    <location>
        <begin position="83"/>
        <end position="102"/>
    </location>
</feature>
<evidence type="ECO:0000256" key="7">
    <source>
        <dbReference type="ARBA" id="ARBA00023136"/>
    </source>
</evidence>
<protein>
    <submittedName>
        <fullName evidence="12">Sugar porter family MFS transporter</fullName>
    </submittedName>
</protein>
<feature type="transmembrane region" description="Helical" evidence="10">
    <location>
        <begin position="55"/>
        <end position="76"/>
    </location>
</feature>
<dbReference type="InterPro" id="IPR047984">
    <property type="entry name" value="XylE-like"/>
</dbReference>
<dbReference type="InterPro" id="IPR020846">
    <property type="entry name" value="MFS_dom"/>
</dbReference>
<accession>A0ABX1R722</accession>
<dbReference type="NCBIfam" id="TIGR00879">
    <property type="entry name" value="SP"/>
    <property type="match status" value="1"/>
</dbReference>
<evidence type="ECO:0000256" key="6">
    <source>
        <dbReference type="ARBA" id="ARBA00022989"/>
    </source>
</evidence>
<comment type="caution">
    <text evidence="12">The sequence shown here is derived from an EMBL/GenBank/DDBJ whole genome shotgun (WGS) entry which is preliminary data.</text>
</comment>
<reference evidence="12 13" key="1">
    <citation type="submission" date="2020-03" db="EMBL/GenBank/DDBJ databases">
        <title>Alteromonas ponticola sp. nov., isolated from seawater.</title>
        <authorList>
            <person name="Yoon J.-H."/>
            <person name="Kim Y.-O."/>
        </authorList>
    </citation>
    <scope>NUCLEOTIDE SEQUENCE [LARGE SCALE GENOMIC DNA]</scope>
    <source>
        <strain evidence="12 13">MYP5</strain>
    </source>
</reference>
<dbReference type="Proteomes" id="UP000709336">
    <property type="component" value="Unassembled WGS sequence"/>
</dbReference>
<feature type="coiled-coil region" evidence="9">
    <location>
        <begin position="223"/>
        <end position="250"/>
    </location>
</feature>
<dbReference type="PROSITE" id="PS50850">
    <property type="entry name" value="MFS"/>
    <property type="match status" value="1"/>
</dbReference>
<evidence type="ECO:0000256" key="1">
    <source>
        <dbReference type="ARBA" id="ARBA00004651"/>
    </source>
</evidence>
<feature type="transmembrane region" description="Helical" evidence="10">
    <location>
        <begin position="400"/>
        <end position="417"/>
    </location>
</feature>
<dbReference type="InterPro" id="IPR005829">
    <property type="entry name" value="Sugar_transporter_CS"/>
</dbReference>
<keyword evidence="7 10" id="KW-0472">Membrane</keyword>
<keyword evidence="9" id="KW-0175">Coiled coil</keyword>
<evidence type="ECO:0000256" key="9">
    <source>
        <dbReference type="SAM" id="Coils"/>
    </source>
</evidence>
<feature type="transmembrane region" description="Helical" evidence="10">
    <location>
        <begin position="108"/>
        <end position="131"/>
    </location>
</feature>
<keyword evidence="4" id="KW-1003">Cell membrane</keyword>
<dbReference type="PROSITE" id="PS00216">
    <property type="entry name" value="SUGAR_TRANSPORT_1"/>
    <property type="match status" value="1"/>
</dbReference>
<comment type="similarity">
    <text evidence="2 8">Belongs to the major facilitator superfamily. Sugar transporter (TC 2.A.1.1) family.</text>
</comment>
<dbReference type="PROSITE" id="PS00217">
    <property type="entry name" value="SUGAR_TRANSPORT_2"/>
    <property type="match status" value="1"/>
</dbReference>
<keyword evidence="5 10" id="KW-0812">Transmembrane</keyword>
<dbReference type="InterPro" id="IPR003663">
    <property type="entry name" value="Sugar/inositol_transpt"/>
</dbReference>
<sequence length="480" mass="52961">MNNDAESNPGYRRTILRNTIVVALAGLLFGYDTGVIGGSQLYFTEYFQLSPGQQGWAVSSAIWGCLFGAMIAGILTKGISRKYTLILSGFLFSISAWGSGVADSLDMLVIYRIIGGVGVGIASMAAPMYIAEISPPKERGRMVSLYQLAIVTGFFVVFLSTYFIGGGNTEGLSPENIAQLHHHNVEQGWRIMLWSELLPALAFFILLFFVPHSPRWLMMKGREDEARVVLRKLTETADDAESELNDIRISLSDTSRHHRPSLLTRNMLFVLFLGVMLSVFQQVTGINAILYYGAEIFSNALGYGPEDALKQQLWLGAVNFAFTFVAIFTVDRWGRKPLLITGTLGMLLGLMTLGLTIYTGQMGVISLIAILTFIGSFALSMGPVVWVMLSEIFPNSVRSVAMSIAVAAQWLFNAIVANSFPLVNGSQLNNEQFNGALPYFIFAGFCVLTIFFVWRFIPETKGLTLEEMENVWVKNKKSSS</sequence>
<dbReference type="InterPro" id="IPR036259">
    <property type="entry name" value="MFS_trans_sf"/>
</dbReference>
<dbReference type="InterPro" id="IPR050814">
    <property type="entry name" value="Myo-inositol_Transporter"/>
</dbReference>
<dbReference type="PANTHER" id="PTHR48020">
    <property type="entry name" value="PROTON MYO-INOSITOL COTRANSPORTER"/>
    <property type="match status" value="1"/>
</dbReference>
<evidence type="ECO:0000256" key="4">
    <source>
        <dbReference type="ARBA" id="ARBA00022475"/>
    </source>
</evidence>
<evidence type="ECO:0000256" key="10">
    <source>
        <dbReference type="SAM" id="Phobius"/>
    </source>
</evidence>
<keyword evidence="3 8" id="KW-0813">Transport</keyword>
<feature type="domain" description="Major facilitator superfamily (MFS) profile" evidence="11">
    <location>
        <begin position="18"/>
        <end position="461"/>
    </location>
</feature>
<feature type="transmembrane region" description="Helical" evidence="10">
    <location>
        <begin position="191"/>
        <end position="210"/>
    </location>
</feature>
<dbReference type="InterPro" id="IPR005828">
    <property type="entry name" value="MFS_sugar_transport-like"/>
</dbReference>
<feature type="transmembrane region" description="Helical" evidence="10">
    <location>
        <begin position="312"/>
        <end position="330"/>
    </location>
</feature>
<evidence type="ECO:0000256" key="8">
    <source>
        <dbReference type="RuleBase" id="RU003346"/>
    </source>
</evidence>
<comment type="subcellular location">
    <subcellularLocation>
        <location evidence="1">Cell membrane</location>
        <topology evidence="1">Multi-pass membrane protein</topology>
    </subcellularLocation>
</comment>
<keyword evidence="13" id="KW-1185">Reference proteome</keyword>
<evidence type="ECO:0000313" key="12">
    <source>
        <dbReference type="EMBL" id="NMH61486.1"/>
    </source>
</evidence>
<keyword evidence="6 10" id="KW-1133">Transmembrane helix</keyword>